<feature type="region of interest" description="Disordered" evidence="4">
    <location>
        <begin position="532"/>
        <end position="558"/>
    </location>
</feature>
<dbReference type="Proteomes" id="UP001524586">
    <property type="component" value="Unassembled WGS sequence"/>
</dbReference>
<keyword evidence="2" id="KW-0964">Secreted</keyword>
<evidence type="ECO:0000256" key="4">
    <source>
        <dbReference type="SAM" id="MobiDB-lite"/>
    </source>
</evidence>
<proteinExistence type="predicted"/>
<dbReference type="Pfam" id="PF00353">
    <property type="entry name" value="HemolysinCabind"/>
    <property type="match status" value="18"/>
</dbReference>
<dbReference type="InterPro" id="IPR019960">
    <property type="entry name" value="T1SS_VCA0849"/>
</dbReference>
<dbReference type="EMBL" id="JANIBK010000115">
    <property type="protein sequence ID" value="MCQ8129988.1"/>
    <property type="molecule type" value="Genomic_DNA"/>
</dbReference>
<evidence type="ECO:0000313" key="7">
    <source>
        <dbReference type="Proteomes" id="UP001524586"/>
    </source>
</evidence>
<comment type="subcellular location">
    <subcellularLocation>
        <location evidence="1">Secreted</location>
    </subcellularLocation>
</comment>
<keyword evidence="3" id="KW-0106">Calcium</keyword>
<dbReference type="PANTHER" id="PTHR38340:SF1">
    <property type="entry name" value="S-LAYER PROTEIN"/>
    <property type="match status" value="1"/>
</dbReference>
<evidence type="ECO:0000313" key="6">
    <source>
        <dbReference type="EMBL" id="MCQ8129988.1"/>
    </source>
</evidence>
<dbReference type="InterPro" id="IPR025592">
    <property type="entry name" value="DUF4347"/>
</dbReference>
<dbReference type="PROSITE" id="PS00330">
    <property type="entry name" value="HEMOLYSIN_CALCIUM"/>
    <property type="match status" value="17"/>
</dbReference>
<dbReference type="RefSeq" id="WP_256616416.1">
    <property type="nucleotide sequence ID" value="NZ_JANIBK010000115.1"/>
</dbReference>
<dbReference type="InterPro" id="IPR001343">
    <property type="entry name" value="Hemolysn_Ca-bd"/>
</dbReference>
<feature type="compositionally biased region" description="Low complexity" evidence="4">
    <location>
        <begin position="1276"/>
        <end position="1287"/>
    </location>
</feature>
<dbReference type="InterPro" id="IPR018511">
    <property type="entry name" value="Hemolysin-typ_Ca-bd_CS"/>
</dbReference>
<dbReference type="PANTHER" id="PTHR38340">
    <property type="entry name" value="S-LAYER PROTEIN"/>
    <property type="match status" value="1"/>
</dbReference>
<dbReference type="NCBIfam" id="TIGR03661">
    <property type="entry name" value="T1SS_VCA0849"/>
    <property type="match status" value="3"/>
</dbReference>
<reference evidence="6 7" key="1">
    <citation type="submission" date="2022-07" db="EMBL/GenBank/DDBJ databases">
        <title>Methylomonas rivi sp. nov., Methylomonas rosea sp. nov., Methylomonas aureus sp. nov. and Methylomonas subterranea sp. nov., four novel methanotrophs isolated from a freshwater creek and the deep terrestrial subsurface.</title>
        <authorList>
            <person name="Abin C."/>
            <person name="Sankaranarayanan K."/>
            <person name="Garner C."/>
            <person name="Sindelar R."/>
            <person name="Kotary K."/>
            <person name="Garner R."/>
            <person name="Barclay S."/>
            <person name="Lawson P."/>
            <person name="Krumholz L."/>
        </authorList>
    </citation>
    <scope>NUCLEOTIDE SEQUENCE [LARGE SCALE GENOMIC DNA]</scope>
    <source>
        <strain evidence="6 7">WSC-6</strain>
    </source>
</reference>
<evidence type="ECO:0000259" key="5">
    <source>
        <dbReference type="Pfam" id="PF14252"/>
    </source>
</evidence>
<dbReference type="InterPro" id="IPR011049">
    <property type="entry name" value="Serralysin-like_metalloprot_C"/>
</dbReference>
<name>A0ABT1U7Z6_9GAMM</name>
<dbReference type="Gene3D" id="2.150.10.10">
    <property type="entry name" value="Serralysin-like metalloprotease, C-terminal"/>
    <property type="match status" value="13"/>
</dbReference>
<feature type="compositionally biased region" description="Polar residues" evidence="4">
    <location>
        <begin position="545"/>
        <end position="558"/>
    </location>
</feature>
<protein>
    <submittedName>
        <fullName evidence="6">DUF4347 domain-containing protein</fullName>
    </submittedName>
</protein>
<dbReference type="Pfam" id="PF14252">
    <property type="entry name" value="DUF4347"/>
    <property type="match status" value="1"/>
</dbReference>
<feature type="region of interest" description="Disordered" evidence="4">
    <location>
        <begin position="1266"/>
        <end position="1326"/>
    </location>
</feature>
<keyword evidence="7" id="KW-1185">Reference proteome</keyword>
<comment type="caution">
    <text evidence="6">The sequence shown here is derived from an EMBL/GenBank/DDBJ whole genome shotgun (WGS) entry which is preliminary data.</text>
</comment>
<feature type="compositionally biased region" description="Low complexity" evidence="4">
    <location>
        <begin position="1317"/>
        <end position="1326"/>
    </location>
</feature>
<dbReference type="SUPFAM" id="SSF51120">
    <property type="entry name" value="beta-Roll"/>
    <property type="match status" value="11"/>
</dbReference>
<gene>
    <name evidence="6" type="ORF">NP596_16135</name>
</gene>
<evidence type="ECO:0000256" key="3">
    <source>
        <dbReference type="ARBA" id="ARBA00022837"/>
    </source>
</evidence>
<accession>A0ABT1U7Z6</accession>
<dbReference type="InterPro" id="IPR050557">
    <property type="entry name" value="RTX_toxin/Mannuronan_C5-epim"/>
</dbReference>
<dbReference type="PRINTS" id="PR00313">
    <property type="entry name" value="CABNDNGRPT"/>
</dbReference>
<feature type="domain" description="DUF4347" evidence="5">
    <location>
        <begin position="7"/>
        <end position="179"/>
    </location>
</feature>
<organism evidence="6 7">
    <name type="scientific">Methylomonas rivi</name>
    <dbReference type="NCBI Taxonomy" id="2952226"/>
    <lineage>
        <taxon>Bacteria</taxon>
        <taxon>Pseudomonadati</taxon>
        <taxon>Pseudomonadota</taxon>
        <taxon>Gammaproteobacteria</taxon>
        <taxon>Methylococcales</taxon>
        <taxon>Methylococcaceae</taxon>
        <taxon>Methylomonas</taxon>
    </lineage>
</organism>
<sequence length="1904" mass="194762">MDKRREVVFVDTSLKDWETLLAGFGTSYEVVLLDPSQDGLAQIAAYLSGQTEQAADSATSADQGDQNASSADGTSSLYDAIHILSHGSEGHLFLGSTDLSTDNLDDYQTQLAQIGAALIDSGDMLLYGCNVAKGDVGNQFITALAALTGADVAASNDLTGTAALGGNWILETQTGSINVASQELSYNDVLLETTGTPGDDYLYGTDGDDTLIGLEGNDYLEGGAGSDSLFGGDGNDRLTDNKWYVDGVINTNNLDGGAGDDDFYVYSSEAIDSSVLTGGSGVDRYHLQPDNLSMAIVTDFTVGSGGDIIDIDQILNQSNGYTAGNPFDPSLGYLRLQQSGTDALLQWDKDGANSSDQDWQTILVLKDLDLASTPLTQDNFMPLASPDGSVSNGVNLIGDINDNNLLGTVYNDTLSGMDGNDLLIGYAGDDTLEGGNGYDYLGGGLGDDILVGGVAGSNNDTSGNTLVGQGGDDTLIGGDLTNAMDYLYGGTGNDTLNALAGNDFLEGDAGSDTLLGGDGDDTLQDSSGYFDETTDTNVLDGGNGNDQFSVYSPKSTDSSVLTGGSGSDIYYLQAGNQSTITITDFTPGSGGDIIDIQGLFYGGTGYTGGNPFDPNLGYLRLLQNGADTLLQWDSDGALSTDQDWQTVLVLQNLDLTSTPLTSDNFNPQVPPDGNANGVTLIGDEYDNDLTGTLFDDYLEGGDGYDVLFGGWGDDTLKGGTAGNNSDTDGNQLYGEAGNDTLIGGDVNYAYDFVNGGSGNDNLIGLAGDDNLQGEAGSDTIEGGEGNDTLSDSKWNVDGMVDTNVLRGGAGDDHFYVQSYQATDSSVLTGGTGSDVYHLQPENLSIITVTDFTAGAGGDILEINSLLSNSDGYASSPFNNPFAPSLGYLRLEQSGNDTLLQWDRDGLNGTTQNWQTVLTLQNTQASDLAADNFSPNYRPDGSRPLTPNVITYNGVSYEGTVVLTSGIDDNVTPTLYIEFSFDYFGSTFTSFWVSSNGILGFGLPDSSYSNTDLPTTSTPNNALYVFWDDLTTSSANVAYTVISASDPKNTAGSDLLVVQWNSVRLPGISEPLTFQAILTEGSNQIQFIYLNMGSNVVGSSATVGIENADGTAGIRYAYNEAILETGLVLTYSPDGAGSYASEVSAIELTYTGTQNPDTLNGSMWNDRIYGLGGNDTLYGSAGSDTLEGGDGYDYLYGSTGNDTLIAGNNDSNTDTEGNRLYGEAGDDILIGGDNAAVSDQLSGGTGNDHLIGLAGNDILYGEAGSDNLDGGAGNDQLDGGADNDTLDGGNDDDRLIGGTGEDTLIGGAGSDRLEDNDGANNTLLGGDGNDTLLGTGTLDGGAGNDTITLYGSATVSGVADGGDGNDNLSYGGGGTNDILSGGAGNDTLSAGSSISNVTLDGGIGDDTLIGANGDDSLNGGDGDDLLNGGAGADVLDGGAGDDTFNAVDYGDTVVGGLGIDTVNFSLSGSTENITINLGTGEGAGGSWTGVDFVNGSLGAGDDSVTALMQLGNINGGAGTDSLTLDYSGSLADGRKATQIYFGNLDTSSDEYVYLSDGSSIRLDIDAFEKYTITGTVGNDTIDGRNASGGSTFFGLGGGDVFTGGAGVDYFDGGDGNDILNGGDGDDLLNGGSGNDIIDGGADNSASGTLGDISIIAGNITQYAVVRDTVDPDAIQVRPLSGSEVDVLKNIETLRFNDGDVDVSALNIGEIIEGTSNGDSLSGTTGDDLLIGGAGDDTLTAGPGADTLIGGEDNDLLDGKSDDVAYFSAPSTQFTWVQITSGAESGGWQVTDTSGTFGVDVVIGITTLRFTDMDVRIDAAPGQVIDGTNFDDALGGTVGDDTVTGFAGNDILNGFRGGDALLGGSGNDVLDGGADNDTLDGGDDDDRLIGGTGVDKLMGGLGSDRL</sequence>
<evidence type="ECO:0000256" key="1">
    <source>
        <dbReference type="ARBA" id="ARBA00004613"/>
    </source>
</evidence>
<feature type="non-terminal residue" evidence="6">
    <location>
        <position position="1904"/>
    </location>
</feature>
<evidence type="ECO:0000256" key="2">
    <source>
        <dbReference type="ARBA" id="ARBA00022525"/>
    </source>
</evidence>